<organism evidence="1 2">
    <name type="scientific">Caerostris extrusa</name>
    <name type="common">Bark spider</name>
    <name type="synonym">Caerostris bankana</name>
    <dbReference type="NCBI Taxonomy" id="172846"/>
    <lineage>
        <taxon>Eukaryota</taxon>
        <taxon>Metazoa</taxon>
        <taxon>Ecdysozoa</taxon>
        <taxon>Arthropoda</taxon>
        <taxon>Chelicerata</taxon>
        <taxon>Arachnida</taxon>
        <taxon>Araneae</taxon>
        <taxon>Araneomorphae</taxon>
        <taxon>Entelegynae</taxon>
        <taxon>Araneoidea</taxon>
        <taxon>Araneidae</taxon>
        <taxon>Caerostris</taxon>
    </lineage>
</organism>
<proteinExistence type="predicted"/>
<evidence type="ECO:0000313" key="2">
    <source>
        <dbReference type="Proteomes" id="UP001054945"/>
    </source>
</evidence>
<dbReference type="AlphaFoldDB" id="A0AAV4R9T5"/>
<accession>A0AAV4R9T5</accession>
<reference evidence="1 2" key="1">
    <citation type="submission" date="2021-06" db="EMBL/GenBank/DDBJ databases">
        <title>Caerostris extrusa draft genome.</title>
        <authorList>
            <person name="Kono N."/>
            <person name="Arakawa K."/>
        </authorList>
    </citation>
    <scope>NUCLEOTIDE SEQUENCE [LARGE SCALE GENOMIC DNA]</scope>
</reference>
<dbReference type="EMBL" id="BPLR01007426">
    <property type="protein sequence ID" value="GIY16863.1"/>
    <property type="molecule type" value="Genomic_DNA"/>
</dbReference>
<protein>
    <submittedName>
        <fullName evidence="1">Uncharacterized protein</fullName>
    </submittedName>
</protein>
<name>A0AAV4R9T5_CAEEX</name>
<keyword evidence="2" id="KW-1185">Reference proteome</keyword>
<gene>
    <name evidence="1" type="ORF">CEXT_255351</name>
</gene>
<dbReference type="Proteomes" id="UP001054945">
    <property type="component" value="Unassembled WGS sequence"/>
</dbReference>
<comment type="caution">
    <text evidence="1">The sequence shown here is derived from an EMBL/GenBank/DDBJ whole genome shotgun (WGS) entry which is preliminary data.</text>
</comment>
<evidence type="ECO:0000313" key="1">
    <source>
        <dbReference type="EMBL" id="GIY16863.1"/>
    </source>
</evidence>
<sequence>MALIFPLYQPGHSETRIDLTLEQCWVNLFTPSPRSRTYRMVKRNRGRKLCEDSRDTSTLKGKGPPVSRILNNWIGKWNLPLYLTILEDDYSELRAFSCPRTPGIRDWRENCVSGCNK</sequence>